<dbReference type="Gene3D" id="3.40.50.2000">
    <property type="entry name" value="Glycogen Phosphorylase B"/>
    <property type="match status" value="2"/>
</dbReference>
<dbReference type="CDD" id="cd03801">
    <property type="entry name" value="GT4_PimA-like"/>
    <property type="match status" value="1"/>
</dbReference>
<name>A0A420X0K5_9GAMM</name>
<dbReference type="RefSeq" id="WP_342768332.1">
    <property type="nucleotide sequence ID" value="NZ_RBIN01000001.1"/>
</dbReference>
<evidence type="ECO:0000256" key="3">
    <source>
        <dbReference type="ARBA" id="ARBA00022679"/>
    </source>
</evidence>
<dbReference type="AlphaFoldDB" id="A0A420X0K5"/>
<comment type="caution">
    <text evidence="4">The sequence shown here is derived from an EMBL/GenBank/DDBJ whole genome shotgun (WGS) entry which is preliminary data.</text>
</comment>
<dbReference type="EMBL" id="RBIN01000001">
    <property type="protein sequence ID" value="RKR07332.1"/>
    <property type="molecule type" value="Genomic_DNA"/>
</dbReference>
<keyword evidence="5" id="KW-1185">Reference proteome</keyword>
<dbReference type="PANTHER" id="PTHR12526">
    <property type="entry name" value="GLYCOSYLTRANSFERASE"/>
    <property type="match status" value="1"/>
</dbReference>
<proteinExistence type="inferred from homology"/>
<gene>
    <name evidence="4" type="ORF">C7446_0143</name>
</gene>
<accession>A0A420X0K5</accession>
<evidence type="ECO:0000313" key="5">
    <source>
        <dbReference type="Proteomes" id="UP000281975"/>
    </source>
</evidence>
<dbReference type="PANTHER" id="PTHR12526:SF640">
    <property type="entry name" value="COLANIC ACID BIOSYNTHESIS GLYCOSYLTRANSFERASE WCAL-RELATED"/>
    <property type="match status" value="1"/>
</dbReference>
<evidence type="ECO:0000256" key="1">
    <source>
        <dbReference type="ARBA" id="ARBA00009481"/>
    </source>
</evidence>
<dbReference type="Pfam" id="PF13692">
    <property type="entry name" value="Glyco_trans_1_4"/>
    <property type="match status" value="1"/>
</dbReference>
<keyword evidence="2" id="KW-0328">Glycosyltransferase</keyword>
<evidence type="ECO:0000313" key="4">
    <source>
        <dbReference type="EMBL" id="RKR07332.1"/>
    </source>
</evidence>
<dbReference type="GO" id="GO:0016757">
    <property type="term" value="F:glycosyltransferase activity"/>
    <property type="evidence" value="ECO:0007669"/>
    <property type="project" value="UniProtKB-KW"/>
</dbReference>
<dbReference type="Proteomes" id="UP000281975">
    <property type="component" value="Unassembled WGS sequence"/>
</dbReference>
<protein>
    <submittedName>
        <fullName evidence="4">Glycosyltransferase involved in cell wall biosynthesis</fullName>
    </submittedName>
</protein>
<evidence type="ECO:0000256" key="2">
    <source>
        <dbReference type="ARBA" id="ARBA00022676"/>
    </source>
</evidence>
<comment type="similarity">
    <text evidence="1">Belongs to the glycosyltransferase group 1 family. Glycosyltransferase 4 subfamily.</text>
</comment>
<organism evidence="4 5">
    <name type="scientific">Kushneria sinocarnis</name>
    <dbReference type="NCBI Taxonomy" id="595502"/>
    <lineage>
        <taxon>Bacteria</taxon>
        <taxon>Pseudomonadati</taxon>
        <taxon>Pseudomonadota</taxon>
        <taxon>Gammaproteobacteria</taxon>
        <taxon>Oceanospirillales</taxon>
        <taxon>Halomonadaceae</taxon>
        <taxon>Kushneria</taxon>
    </lineage>
</organism>
<reference evidence="4 5" key="1">
    <citation type="submission" date="2018-10" db="EMBL/GenBank/DDBJ databases">
        <title>Genomic Encyclopedia of Type Strains, Phase IV (KMG-IV): sequencing the most valuable type-strain genomes for metagenomic binning, comparative biology and taxonomic classification.</title>
        <authorList>
            <person name="Goeker M."/>
        </authorList>
    </citation>
    <scope>NUCLEOTIDE SEQUENCE [LARGE SCALE GENOMIC DNA]</scope>
    <source>
        <strain evidence="4 5">DSM 23229</strain>
    </source>
</reference>
<dbReference type="SUPFAM" id="SSF53756">
    <property type="entry name" value="UDP-Glycosyltransferase/glycogen phosphorylase"/>
    <property type="match status" value="1"/>
</dbReference>
<keyword evidence="3 4" id="KW-0808">Transferase</keyword>
<sequence>MHIHIRHVNLARDFRGGERQTVLLILALAAHGIEQSLVCRADSPMRQELEGLQTLTFITAAHPLAGQFQGPRADLVHAHEARAVHWAWLHRQLRRTPYLLTRRVPQPVRDKPFNRRTYGDAAMAVAISSPIEAHLNERHWCPVERIPSALSHLPRHSVIGETLKERFSGRFVVGHVGALVDRHKGQRLIIEAARRLRSEHPDLLFVLLGEGEDGEALREESRDLDNVLWEGFQPHVGDYLAAFDLFVFPSRNEGLGSTLLDAMDAGVPIIASRVDGIPDIVIDGRTGVLIPPDDATTLSEQIVALRHDPAQRTRLVGGARQRLAEFTPEAMGDAYLALYQRLLAPA</sequence>